<keyword evidence="1" id="KW-0862">Zinc</keyword>
<keyword evidence="8" id="KW-1185">Reference proteome</keyword>
<keyword evidence="4" id="KW-0732">Signal</keyword>
<evidence type="ECO:0000256" key="1">
    <source>
        <dbReference type="PROSITE-ProRule" id="PRU00276"/>
    </source>
</evidence>
<dbReference type="GO" id="GO:0004222">
    <property type="term" value="F:metalloendopeptidase activity"/>
    <property type="evidence" value="ECO:0007669"/>
    <property type="project" value="InterPro"/>
</dbReference>
<dbReference type="PROSITE" id="PS50214">
    <property type="entry name" value="DISINTEGRIN_2"/>
    <property type="match status" value="1"/>
</dbReference>
<dbReference type="FunCoup" id="F2UE24">
    <property type="interactions" value="611"/>
</dbReference>
<feature type="chain" id="PRO_5003287578" evidence="4">
    <location>
        <begin position="28"/>
        <end position="874"/>
    </location>
</feature>
<dbReference type="InterPro" id="IPR001590">
    <property type="entry name" value="Peptidase_M12B"/>
</dbReference>
<dbReference type="RefSeq" id="XP_004992519.1">
    <property type="nucleotide sequence ID" value="XM_004992462.1"/>
</dbReference>
<dbReference type="OrthoDB" id="2131567at2759"/>
<dbReference type="PANTHER" id="PTHR45702">
    <property type="entry name" value="ADAM10/ADAM17 METALLOPEPTIDASE FAMILY MEMBER"/>
    <property type="match status" value="1"/>
</dbReference>
<evidence type="ECO:0000259" key="6">
    <source>
        <dbReference type="PROSITE" id="PS50215"/>
    </source>
</evidence>
<dbReference type="InterPro" id="IPR001762">
    <property type="entry name" value="Disintegrin_dom"/>
</dbReference>
<name>F2UE24_SALR5</name>
<reference evidence="7" key="1">
    <citation type="submission" date="2009-08" db="EMBL/GenBank/DDBJ databases">
        <title>Annotation of Salpingoeca rosetta.</title>
        <authorList>
            <consortium name="The Broad Institute Genome Sequencing Platform"/>
            <person name="Russ C."/>
            <person name="Cuomo C."/>
            <person name="Burger G."/>
            <person name="Gray M.W."/>
            <person name="Holland P.W.H."/>
            <person name="King N."/>
            <person name="Lang F.B.F."/>
            <person name="Roger A.J."/>
            <person name="Ruiz-Trillo I."/>
            <person name="Young S.K."/>
            <person name="Zeng Q."/>
            <person name="Gargeya S."/>
            <person name="Alvarado L."/>
            <person name="Berlin A."/>
            <person name="Chapman S.B."/>
            <person name="Chen Z."/>
            <person name="Freedman E."/>
            <person name="Gellesch M."/>
            <person name="Goldberg J."/>
            <person name="Griggs A."/>
            <person name="Gujja S."/>
            <person name="Heilman E."/>
            <person name="Heiman D."/>
            <person name="Howarth C."/>
            <person name="Mehta T."/>
            <person name="Neiman D."/>
            <person name="Pearson M."/>
            <person name="Roberts A."/>
            <person name="Saif S."/>
            <person name="Shea T."/>
            <person name="Shenoy N."/>
            <person name="Sisk P."/>
            <person name="Stolte C."/>
            <person name="Sykes S."/>
            <person name="White J."/>
            <person name="Yandava C."/>
            <person name="Haas B."/>
            <person name="Nusbaum C."/>
            <person name="Birren B."/>
        </authorList>
    </citation>
    <scope>NUCLEOTIDE SEQUENCE [LARGE SCALE GENOMIC DNA]</scope>
    <source>
        <strain evidence="7">ATCC 50818</strain>
    </source>
</reference>
<dbReference type="eggNOG" id="KOG3658">
    <property type="taxonomic scope" value="Eukaryota"/>
</dbReference>
<dbReference type="SUPFAM" id="SSF55486">
    <property type="entry name" value="Metalloproteases ('zincins'), catalytic domain"/>
    <property type="match status" value="1"/>
</dbReference>
<proteinExistence type="predicted"/>
<protein>
    <submittedName>
        <fullName evidence="7">Uncharacterized protein</fullName>
    </submittedName>
</protein>
<feature type="binding site" evidence="1">
    <location>
        <position position="434"/>
    </location>
    <ligand>
        <name>Zn(2+)</name>
        <dbReference type="ChEBI" id="CHEBI:29105"/>
        <note>catalytic</note>
    </ligand>
</feature>
<accession>F2UE24</accession>
<dbReference type="GO" id="GO:0005886">
    <property type="term" value="C:plasma membrane"/>
    <property type="evidence" value="ECO:0007669"/>
    <property type="project" value="TreeGrafter"/>
</dbReference>
<dbReference type="PANTHER" id="PTHR45702:SF6">
    <property type="entry name" value="DISINTEGRIN AND METALLOPROTEINASE DOMAIN-CONTAINING PROTEIN 17"/>
    <property type="match status" value="1"/>
</dbReference>
<dbReference type="GO" id="GO:0007219">
    <property type="term" value="P:Notch signaling pathway"/>
    <property type="evidence" value="ECO:0007669"/>
    <property type="project" value="TreeGrafter"/>
</dbReference>
<organism evidence="8">
    <name type="scientific">Salpingoeca rosetta (strain ATCC 50818 / BSB-021)</name>
    <dbReference type="NCBI Taxonomy" id="946362"/>
    <lineage>
        <taxon>Eukaryota</taxon>
        <taxon>Choanoflagellata</taxon>
        <taxon>Craspedida</taxon>
        <taxon>Salpingoecidae</taxon>
        <taxon>Salpingoeca</taxon>
    </lineage>
</organism>
<evidence type="ECO:0000256" key="3">
    <source>
        <dbReference type="SAM" id="MobiDB-lite"/>
    </source>
</evidence>
<feature type="compositionally biased region" description="Polar residues" evidence="3">
    <location>
        <begin position="851"/>
        <end position="861"/>
    </location>
</feature>
<dbReference type="Pfam" id="PF13574">
    <property type="entry name" value="Reprolysin_2"/>
    <property type="match status" value="1"/>
</dbReference>
<evidence type="ECO:0000259" key="5">
    <source>
        <dbReference type="PROSITE" id="PS50214"/>
    </source>
</evidence>
<keyword evidence="1" id="KW-0479">Metal-binding</keyword>
<dbReference type="PROSITE" id="PS51257">
    <property type="entry name" value="PROKAR_LIPOPROTEIN"/>
    <property type="match status" value="1"/>
</dbReference>
<dbReference type="EMBL" id="GL832970">
    <property type="protein sequence ID" value="EGD74874.1"/>
    <property type="molecule type" value="Genomic_DNA"/>
</dbReference>
<dbReference type="Proteomes" id="UP000007799">
    <property type="component" value="Unassembled WGS sequence"/>
</dbReference>
<feature type="domain" description="Peptidase M12B" evidence="6">
    <location>
        <begin position="273"/>
        <end position="487"/>
    </location>
</feature>
<dbReference type="GeneID" id="16073088"/>
<dbReference type="SMART" id="SM00050">
    <property type="entry name" value="DISIN"/>
    <property type="match status" value="1"/>
</dbReference>
<feature type="signal peptide" evidence="4">
    <location>
        <begin position="1"/>
        <end position="27"/>
    </location>
</feature>
<feature type="coiled-coil region" evidence="2">
    <location>
        <begin position="784"/>
        <end position="814"/>
    </location>
</feature>
<dbReference type="InterPro" id="IPR024079">
    <property type="entry name" value="MetalloPept_cat_dom_sf"/>
</dbReference>
<dbReference type="KEGG" id="sre:PTSG_07102"/>
<sequence length="874" mass="94423">MGWRRVCVSAVVAAAVTALLCACVSEAAPQDLQHGDEGRIGTQAAMDFEQTAGNERQAIWQVVSRHLDDFHLLSRADVVVSSATPAQPGMTPTHTLTFEVKQGVPMTVALSPNTALFNHGTRVLSVSQAGVREVAHSIHTSFWTDGQGARFRIEDGIVLSGSFARNDTRYTLDSVHAMLHWTELPTVEQALFGANEAIFADIASRYLVVYHMGSMRWPHNIFSNNSRAFSACGSERLRRAADELAAAAEPEGHEHDAHASSQTARVRRSSEDNTCKLTLVGDYRFFEHLGSNTGAAVNTMVEFITYVDRNFRMTTFGQFEDIGLAVSDIVVYEDAASDPYYKSTPWDVTALLQKLSERPNAPLDWSSVCLVHLFTYQDFADGVQGLAWVGNERNGGICDGFGQTKMSYLNAGLTTGINWGTGLMKLAWELTVQHEIGHNFGSPHDPATAQCTPEANHFVMNANSVDGTASNNARFSPCSTSSIEAIIAVRGTCFAPTPANICGNGILEPAGADDQEGTSDDEECDEGYSGGSCCTSTCKLRSGASCSGTNFECCEDCQAAPNKLCFKSFAFDIKCRADTHCKANSYTCPDIQQKPTGTECVNHGQCVPAADPDSRCQPFCAAFGAATCQCAAGSGEECSLCCVNDETVTTLYCPQGYTWNATTAICDNDSNPSDHVAGSRPFTDTCTAAHEVLSGAQYSHLRTPAGEALSRASLKLTPGSVCHGGTCSDEGTCTAPPDDFASRIFTFFSSLTLNDIKEWMKRNIVPTVLVLSILLWIPLSCCLAKQDAKKLKILEEQEAKLEDHRQEYVATKMRGGPRPKSAFRLKQDNFADNTRSRVAPAPVDTPDTIGVNYSPQQQQEAWATRGDIAGTSFA</sequence>
<dbReference type="InParanoid" id="F2UE24"/>
<evidence type="ECO:0000313" key="7">
    <source>
        <dbReference type="EMBL" id="EGD74874.1"/>
    </source>
</evidence>
<feature type="binding site" evidence="1">
    <location>
        <position position="438"/>
    </location>
    <ligand>
        <name>Zn(2+)</name>
        <dbReference type="ChEBI" id="CHEBI:29105"/>
        <note>catalytic</note>
    </ligand>
</feature>
<feature type="binding site" evidence="1">
    <location>
        <position position="444"/>
    </location>
    <ligand>
        <name>Zn(2+)</name>
        <dbReference type="ChEBI" id="CHEBI:29105"/>
        <note>catalytic</note>
    </ligand>
</feature>
<dbReference type="AlphaFoldDB" id="F2UE24"/>
<comment type="caution">
    <text evidence="1">Lacks conserved residue(s) required for the propagation of feature annotation.</text>
</comment>
<dbReference type="InterPro" id="IPR051489">
    <property type="entry name" value="ADAM_Metalloproteinase"/>
</dbReference>
<keyword evidence="2" id="KW-0175">Coiled coil</keyword>
<feature type="active site" evidence="1">
    <location>
        <position position="435"/>
    </location>
</feature>
<feature type="domain" description="Disintegrin" evidence="5">
    <location>
        <begin position="522"/>
        <end position="589"/>
    </location>
</feature>
<evidence type="ECO:0000256" key="2">
    <source>
        <dbReference type="SAM" id="Coils"/>
    </source>
</evidence>
<dbReference type="GO" id="GO:0046872">
    <property type="term" value="F:metal ion binding"/>
    <property type="evidence" value="ECO:0007669"/>
    <property type="project" value="UniProtKB-KW"/>
</dbReference>
<feature type="region of interest" description="Disordered" evidence="3">
    <location>
        <begin position="834"/>
        <end position="874"/>
    </location>
</feature>
<dbReference type="PROSITE" id="PS50215">
    <property type="entry name" value="ADAM_MEPRO"/>
    <property type="match status" value="1"/>
</dbReference>
<evidence type="ECO:0000313" key="8">
    <source>
        <dbReference type="Proteomes" id="UP000007799"/>
    </source>
</evidence>
<feature type="region of interest" description="Disordered" evidence="3">
    <location>
        <begin position="245"/>
        <end position="268"/>
    </location>
</feature>
<evidence type="ECO:0000256" key="4">
    <source>
        <dbReference type="SAM" id="SignalP"/>
    </source>
</evidence>
<dbReference type="GO" id="GO:0006509">
    <property type="term" value="P:membrane protein ectodomain proteolysis"/>
    <property type="evidence" value="ECO:0007669"/>
    <property type="project" value="TreeGrafter"/>
</dbReference>
<gene>
    <name evidence="7" type="ORF">PTSG_07102</name>
</gene>
<dbReference type="Gene3D" id="3.40.390.10">
    <property type="entry name" value="Collagenase (Catalytic Domain)"/>
    <property type="match status" value="1"/>
</dbReference>